<name>A0A182Q2E9_9DIPT</name>
<organism evidence="3 4">
    <name type="scientific">Anopheles farauti</name>
    <dbReference type="NCBI Taxonomy" id="69004"/>
    <lineage>
        <taxon>Eukaryota</taxon>
        <taxon>Metazoa</taxon>
        <taxon>Ecdysozoa</taxon>
        <taxon>Arthropoda</taxon>
        <taxon>Hexapoda</taxon>
        <taxon>Insecta</taxon>
        <taxon>Pterygota</taxon>
        <taxon>Neoptera</taxon>
        <taxon>Endopterygota</taxon>
        <taxon>Diptera</taxon>
        <taxon>Nematocera</taxon>
        <taxon>Culicoidea</taxon>
        <taxon>Culicidae</taxon>
        <taxon>Anophelinae</taxon>
        <taxon>Anopheles</taxon>
    </lineage>
</organism>
<protein>
    <submittedName>
        <fullName evidence="3">Uncharacterized protein</fullName>
    </submittedName>
</protein>
<proteinExistence type="predicted"/>
<dbReference type="VEuPathDB" id="VectorBase:AFAF001740"/>
<sequence length="269" mass="30382">MNRIIIALSVVLACASAQVFLNQPIPLALHQPAPVREASLAHPAVVENALHEAQYPDQFRNNFYKNPHIADALAKQSWFGDKEMPVFEREADKIPRDRIVKIFKNAGFEKQAAANVDPNPASATTIQEARLAVQQQQQQEHRDHRNQLRNTRVRARVEVAHLTRVEDRTTRRLVDDFAEVERAMDATLLAEALRSGEPRRRSVSPRTEARAQHGSSSEAPPQEDAVAKHSGRRRKEDPPFGQGHSLRFTPADSDAVVCLRWRLKRKEGV</sequence>
<evidence type="ECO:0000256" key="2">
    <source>
        <dbReference type="SAM" id="SignalP"/>
    </source>
</evidence>
<feature type="region of interest" description="Disordered" evidence="1">
    <location>
        <begin position="191"/>
        <end position="248"/>
    </location>
</feature>
<keyword evidence="2" id="KW-0732">Signal</keyword>
<accession>A0A182Q2E9</accession>
<keyword evidence="4" id="KW-1185">Reference proteome</keyword>
<feature type="signal peptide" evidence="2">
    <location>
        <begin position="1"/>
        <end position="17"/>
    </location>
</feature>
<evidence type="ECO:0000313" key="3">
    <source>
        <dbReference type="EnsemblMetazoa" id="AFAF001740-PA"/>
    </source>
</evidence>
<dbReference type="EnsemblMetazoa" id="AFAF001740-RA">
    <property type="protein sequence ID" value="AFAF001740-PA"/>
    <property type="gene ID" value="AFAF001740"/>
</dbReference>
<evidence type="ECO:0000313" key="4">
    <source>
        <dbReference type="Proteomes" id="UP000075886"/>
    </source>
</evidence>
<feature type="region of interest" description="Disordered" evidence="1">
    <location>
        <begin position="133"/>
        <end position="152"/>
    </location>
</feature>
<dbReference type="EMBL" id="AXCN02001561">
    <property type="status" value="NOT_ANNOTATED_CDS"/>
    <property type="molecule type" value="Genomic_DNA"/>
</dbReference>
<dbReference type="Proteomes" id="UP000075886">
    <property type="component" value="Unassembled WGS sequence"/>
</dbReference>
<reference evidence="3" key="2">
    <citation type="submission" date="2020-05" db="UniProtKB">
        <authorList>
            <consortium name="EnsemblMetazoa"/>
        </authorList>
    </citation>
    <scope>IDENTIFICATION</scope>
    <source>
        <strain evidence="3">FAR1</strain>
    </source>
</reference>
<feature type="chain" id="PRO_5008132272" evidence="2">
    <location>
        <begin position="18"/>
        <end position="269"/>
    </location>
</feature>
<evidence type="ECO:0000256" key="1">
    <source>
        <dbReference type="SAM" id="MobiDB-lite"/>
    </source>
</evidence>
<reference evidence="4" key="1">
    <citation type="submission" date="2014-01" db="EMBL/GenBank/DDBJ databases">
        <title>The Genome Sequence of Anopheles farauti FAR1 (V2).</title>
        <authorList>
            <consortium name="The Broad Institute Genomics Platform"/>
            <person name="Neafsey D.E."/>
            <person name="Besansky N."/>
            <person name="Howell P."/>
            <person name="Walton C."/>
            <person name="Young S.K."/>
            <person name="Zeng Q."/>
            <person name="Gargeya S."/>
            <person name="Fitzgerald M."/>
            <person name="Haas B."/>
            <person name="Abouelleil A."/>
            <person name="Allen A.W."/>
            <person name="Alvarado L."/>
            <person name="Arachchi H.M."/>
            <person name="Berlin A.M."/>
            <person name="Chapman S.B."/>
            <person name="Gainer-Dewar J."/>
            <person name="Goldberg J."/>
            <person name="Griggs A."/>
            <person name="Gujja S."/>
            <person name="Hansen M."/>
            <person name="Howarth C."/>
            <person name="Imamovic A."/>
            <person name="Ireland A."/>
            <person name="Larimer J."/>
            <person name="McCowan C."/>
            <person name="Murphy C."/>
            <person name="Pearson M."/>
            <person name="Poon T.W."/>
            <person name="Priest M."/>
            <person name="Roberts A."/>
            <person name="Saif S."/>
            <person name="Shea T."/>
            <person name="Sisk P."/>
            <person name="Sykes S."/>
            <person name="Wortman J."/>
            <person name="Nusbaum C."/>
            <person name="Birren B."/>
        </authorList>
    </citation>
    <scope>NUCLEOTIDE SEQUENCE [LARGE SCALE GENOMIC DNA]</scope>
    <source>
        <strain evidence="4">FAR1</strain>
    </source>
</reference>
<dbReference type="AlphaFoldDB" id="A0A182Q2E9"/>